<feature type="compositionally biased region" description="Gly residues" evidence="1">
    <location>
        <begin position="936"/>
        <end position="948"/>
    </location>
</feature>
<sequence length="957" mass="106885">MLTTHVQKFLKLSTGQGYQCYGDNEDPNQFYVIPATPTYKRTEDGKALDFTVTKYNPGPGKEGGGFCTFTVVLPFPNPQEQDLIKQLLSKELNPQLEQRAKNIVEMLEAYKKQPQGEWKTLSKNLGYTDQQVDALAKTYQPAQGWQQFIPTNVKLNAVPFTQTKTELLLKDSNSRLILPNPTPPKPSGFGDNNAIFNLELTEHGATFLEKALKEGAGGSIAGVRYEMSFEAVLPPAEVTVFYKSSEVASFAHTIDRNVWGQATEENIKKELEQKQTYGVKVGPVLGQGWTPEQKNKLEQDLRDWGNKQLTNILKNQTEGLDISNLGQHFQKNPDKVSEVLSATVDINITYSESRAVEQTIFPQLQLPTISSILNPDGLLDDNELKKALDKYFKAYNLVDDFYRDKTLQIVVNGDFEKLKISYVRVDIEYLGCKTSDRNKTVLFEAKGKPEPSPNGGENKKNPVMWSYGIENGQPVQTCSYTYEIGYANGKTFNTPQAQKIDGSVLNINIQDIGIARANIKGDNIDWQLVDRAQVTYKFEPDGLSPIEKKITLTQAKPNADEFVEPLLVAKPVPVKYHTEFVLKDGSRFVYAPGSQKQKVDWATDYKTDIYIEPPFLAPRTYTILPSGLDSNVLLIASTLKYTVPALGDFTINFPVSFQNSSESKSWKVPTFPASMTPKLEYDTQLVFNDGNRSKYQGSESVDTSFILVGIPPEQLLNVVIDETGLQNFAERFERIKVQLLYEDAKNGIRKEDENKFIFQSGNNNIVDRWSVPLKEGGPKSYKYRLLIRHKAVFNGSSLNLYWPVELTTENTNNLDLSEIIKTDAEIAAANGKFLVKVTAGNLFQFEPNYLAIAVNIEYDSKRTRLVVNQQQPVQYFVAERLTAGAIGTYKWLAQIKKKDGSMEYHPSDATWISSTDAVVNLESVLDVWGAPPSPGIGSGTGSGSGTGTTSGLSDFDF</sequence>
<evidence type="ECO:0000313" key="3">
    <source>
        <dbReference type="Proteomes" id="UP001153719"/>
    </source>
</evidence>
<dbReference type="RefSeq" id="WP_254172969.1">
    <property type="nucleotide sequence ID" value="NZ_LR882967.1"/>
</dbReference>
<dbReference type="EMBL" id="LR882967">
    <property type="protein sequence ID" value="CAD5920283.1"/>
    <property type="molecule type" value="Genomic_DNA"/>
</dbReference>
<dbReference type="AlphaFoldDB" id="A0A9W4CFA3"/>
<keyword evidence="3" id="KW-1185">Reference proteome</keyword>
<accession>A0A9W4CFA3</accession>
<dbReference type="Proteomes" id="UP001153719">
    <property type="component" value="Chromosome"/>
</dbReference>
<reference evidence="2" key="1">
    <citation type="submission" date="2020-09" db="EMBL/GenBank/DDBJ databases">
        <authorList>
            <person name="Blom J."/>
        </authorList>
    </citation>
    <scope>NUCLEOTIDE SEQUENCE</scope>
    <source>
        <strain evidence="2">No.713</strain>
    </source>
</reference>
<feature type="region of interest" description="Disordered" evidence="1">
    <location>
        <begin position="933"/>
        <end position="957"/>
    </location>
</feature>
<proteinExistence type="predicted"/>
<evidence type="ECO:0000256" key="1">
    <source>
        <dbReference type="SAM" id="MobiDB-lite"/>
    </source>
</evidence>
<name>A0A9W4CFA3_9CYAN</name>
<gene>
    <name evidence="2" type="ORF">NO713_00616</name>
</gene>
<dbReference type="KEGG" id="ppsu:NO713_00616"/>
<protein>
    <submittedName>
        <fullName evidence="2">Uncharacterized protein</fullName>
    </submittedName>
</protein>
<organism evidence="2 3">
    <name type="scientific">Planktothrix pseudagardhii</name>
    <dbReference type="NCBI Taxonomy" id="132604"/>
    <lineage>
        <taxon>Bacteria</taxon>
        <taxon>Bacillati</taxon>
        <taxon>Cyanobacteriota</taxon>
        <taxon>Cyanophyceae</taxon>
        <taxon>Oscillatoriophycideae</taxon>
        <taxon>Oscillatoriales</taxon>
        <taxon>Microcoleaceae</taxon>
        <taxon>Planktothrix</taxon>
    </lineage>
</organism>
<evidence type="ECO:0000313" key="2">
    <source>
        <dbReference type="EMBL" id="CAD5920283.1"/>
    </source>
</evidence>